<organism evidence="2 3">
    <name type="scientific">Burkholderia anthinoferrum</name>
    <dbReference type="NCBI Taxonomy" id="3090833"/>
    <lineage>
        <taxon>Bacteria</taxon>
        <taxon>Pseudomonadati</taxon>
        <taxon>Pseudomonadota</taxon>
        <taxon>Betaproteobacteria</taxon>
        <taxon>Burkholderiales</taxon>
        <taxon>Burkholderiaceae</taxon>
        <taxon>Burkholderia</taxon>
    </lineage>
</organism>
<evidence type="ECO:0000313" key="3">
    <source>
        <dbReference type="Proteomes" id="UP001304467"/>
    </source>
</evidence>
<dbReference type="RefSeq" id="WP_143328745.1">
    <property type="nucleotide sequence ID" value="NZ_JAWRKY010000003.1"/>
</dbReference>
<feature type="region of interest" description="Disordered" evidence="1">
    <location>
        <begin position="26"/>
        <end position="79"/>
    </location>
</feature>
<protein>
    <submittedName>
        <fullName evidence="2">Uncharacterized protein</fullName>
    </submittedName>
</protein>
<name>A0ABU5WW22_9BURK</name>
<feature type="compositionally biased region" description="Basic and acidic residues" evidence="1">
    <location>
        <begin position="58"/>
        <end position="67"/>
    </location>
</feature>
<evidence type="ECO:0000313" key="2">
    <source>
        <dbReference type="EMBL" id="MEB2582703.1"/>
    </source>
</evidence>
<evidence type="ECO:0000256" key="1">
    <source>
        <dbReference type="SAM" id="MobiDB-lite"/>
    </source>
</evidence>
<dbReference type="Proteomes" id="UP001304467">
    <property type="component" value="Unassembled WGS sequence"/>
</dbReference>
<comment type="caution">
    <text evidence="2">The sequence shown here is derived from an EMBL/GenBank/DDBJ whole genome shotgun (WGS) entry which is preliminary data.</text>
</comment>
<gene>
    <name evidence="2" type="ORF">SB593_27555</name>
</gene>
<feature type="compositionally biased region" description="Low complexity" evidence="1">
    <location>
        <begin position="44"/>
        <end position="57"/>
    </location>
</feature>
<reference evidence="2 3" key="1">
    <citation type="journal article" date="2023" name="Front. Microbiol.">
        <title>Genomic analyses of Burkholderia respiratory isolates indicates two evolutionarily distinct B. anthina clades.</title>
        <authorList>
            <person name="Pham A."/>
            <person name="Volmer J.G."/>
            <person name="Chambers D.C."/>
            <person name="Smith D.J."/>
            <person name="Reid D.W."/>
            <person name="Burr L."/>
            <person name="Wells T.J."/>
        </authorList>
    </citation>
    <scope>NUCLEOTIDE SEQUENCE [LARGE SCALE GENOMIC DNA]</scope>
    <source>
        <strain evidence="2 3">BCCIQ07A</strain>
    </source>
</reference>
<dbReference type="EMBL" id="JAWRLE010000056">
    <property type="protein sequence ID" value="MEB2582703.1"/>
    <property type="molecule type" value="Genomic_DNA"/>
</dbReference>
<keyword evidence="3" id="KW-1185">Reference proteome</keyword>
<proteinExistence type="predicted"/>
<accession>A0ABU5WW22</accession>
<sequence>MLQTVKKGSSLHVVGQSTARIGEAAPFDAPVNPCERPSRKAGRAAVPSGEAGSAAAGERPRHEEVIRLRTGRLAGSRRY</sequence>